<protein>
    <submittedName>
        <fullName evidence="1">Uncharacterized protein</fullName>
    </submittedName>
</protein>
<proteinExistence type="predicted"/>
<reference evidence="1 2" key="1">
    <citation type="submission" date="2021-06" db="EMBL/GenBank/DDBJ databases">
        <authorList>
            <person name="Palmer J.M."/>
        </authorList>
    </citation>
    <scope>NUCLEOTIDE SEQUENCE [LARGE SCALE GENOMIC DNA]</scope>
    <source>
        <strain evidence="2">if_2019</strain>
        <tissue evidence="1">Muscle</tissue>
    </source>
</reference>
<evidence type="ECO:0000313" key="2">
    <source>
        <dbReference type="Proteomes" id="UP001482620"/>
    </source>
</evidence>
<organism evidence="1 2">
    <name type="scientific">Ilyodon furcidens</name>
    <name type="common">goldbreast splitfin</name>
    <dbReference type="NCBI Taxonomy" id="33524"/>
    <lineage>
        <taxon>Eukaryota</taxon>
        <taxon>Metazoa</taxon>
        <taxon>Chordata</taxon>
        <taxon>Craniata</taxon>
        <taxon>Vertebrata</taxon>
        <taxon>Euteleostomi</taxon>
        <taxon>Actinopterygii</taxon>
        <taxon>Neopterygii</taxon>
        <taxon>Teleostei</taxon>
        <taxon>Neoteleostei</taxon>
        <taxon>Acanthomorphata</taxon>
        <taxon>Ovalentaria</taxon>
        <taxon>Atherinomorphae</taxon>
        <taxon>Cyprinodontiformes</taxon>
        <taxon>Goodeidae</taxon>
        <taxon>Ilyodon</taxon>
    </lineage>
</organism>
<comment type="caution">
    <text evidence="1">The sequence shown here is derived from an EMBL/GenBank/DDBJ whole genome shotgun (WGS) entry which is preliminary data.</text>
</comment>
<keyword evidence="2" id="KW-1185">Reference proteome</keyword>
<name>A0ABV0TZS6_9TELE</name>
<evidence type="ECO:0000313" key="1">
    <source>
        <dbReference type="EMBL" id="MEQ2238429.1"/>
    </source>
</evidence>
<dbReference type="Proteomes" id="UP001482620">
    <property type="component" value="Unassembled WGS sequence"/>
</dbReference>
<sequence length="102" mass="11425">MGNCVRKQPTLEGDAKFMHSKDPDTVKKLTKWQKEFSFKRGFSVPACTHLVLRLKQKVKLKRGTKGQGQAATTPGHCCRCDCPEPLAPVEQIIHDLRCCGKC</sequence>
<accession>A0ABV0TZS6</accession>
<gene>
    <name evidence="1" type="ORF">ILYODFUR_032995</name>
</gene>
<dbReference type="EMBL" id="JAHRIQ010051850">
    <property type="protein sequence ID" value="MEQ2238429.1"/>
    <property type="molecule type" value="Genomic_DNA"/>
</dbReference>